<dbReference type="InterPro" id="IPR000182">
    <property type="entry name" value="GNAT_dom"/>
</dbReference>
<evidence type="ECO:0000313" key="3">
    <source>
        <dbReference type="Proteomes" id="UP000248198"/>
    </source>
</evidence>
<dbReference type="EMBL" id="QKLU01000001">
    <property type="protein sequence ID" value="PYF77043.1"/>
    <property type="molecule type" value="Genomic_DNA"/>
</dbReference>
<dbReference type="SUPFAM" id="SSF55729">
    <property type="entry name" value="Acyl-CoA N-acyltransferases (Nat)"/>
    <property type="match status" value="1"/>
</dbReference>
<dbReference type="Proteomes" id="UP000248198">
    <property type="component" value="Unassembled WGS sequence"/>
</dbReference>
<dbReference type="AlphaFoldDB" id="A0A318UM27"/>
<name>A0A318UM27_9SPHI</name>
<evidence type="ECO:0000313" key="2">
    <source>
        <dbReference type="EMBL" id="PYF77043.1"/>
    </source>
</evidence>
<keyword evidence="2" id="KW-0808">Transferase</keyword>
<comment type="caution">
    <text evidence="2">The sequence shown here is derived from an EMBL/GenBank/DDBJ whole genome shotgun (WGS) entry which is preliminary data.</text>
</comment>
<protein>
    <submittedName>
        <fullName evidence="2">Acetyltransferase (GNAT) family protein</fullName>
    </submittedName>
</protein>
<dbReference type="InterPro" id="IPR016181">
    <property type="entry name" value="Acyl_CoA_acyltransferase"/>
</dbReference>
<evidence type="ECO:0000259" key="1">
    <source>
        <dbReference type="PROSITE" id="PS51186"/>
    </source>
</evidence>
<accession>A0A318UM27</accession>
<sequence length="181" mass="21342">MINYHLKTSSELSVSEIKNIIGYWEEEEWFALTSDEFREKFHKSEFHLLVDDNSNLLSLSRINFDFKIELKHIRYEVCEMVGLVSMVRKKGYARHLIKEIMGNLKSRGIECIGFCEKELRPFYEKCGVTVLYDQARYLHEKDHKPELNPDDDILVITLSADVKERLSALNKENTGYLIFEE</sequence>
<organism evidence="2 3">
    <name type="scientific">Pedobacter nutrimenti</name>
    <dbReference type="NCBI Taxonomy" id="1241337"/>
    <lineage>
        <taxon>Bacteria</taxon>
        <taxon>Pseudomonadati</taxon>
        <taxon>Bacteroidota</taxon>
        <taxon>Sphingobacteriia</taxon>
        <taxon>Sphingobacteriales</taxon>
        <taxon>Sphingobacteriaceae</taxon>
        <taxon>Pedobacter</taxon>
    </lineage>
</organism>
<gene>
    <name evidence="2" type="ORF">B0O44_101521</name>
</gene>
<dbReference type="RefSeq" id="WP_110827128.1">
    <property type="nucleotide sequence ID" value="NZ_QKLU01000001.1"/>
</dbReference>
<feature type="domain" description="N-acetyltransferase" evidence="1">
    <location>
        <begin position="4"/>
        <end position="144"/>
    </location>
</feature>
<proteinExistence type="predicted"/>
<dbReference type="PROSITE" id="PS51186">
    <property type="entry name" value="GNAT"/>
    <property type="match status" value="1"/>
</dbReference>
<dbReference type="Gene3D" id="3.40.630.30">
    <property type="match status" value="1"/>
</dbReference>
<dbReference type="GO" id="GO:0016747">
    <property type="term" value="F:acyltransferase activity, transferring groups other than amino-acyl groups"/>
    <property type="evidence" value="ECO:0007669"/>
    <property type="project" value="InterPro"/>
</dbReference>
<dbReference type="Pfam" id="PF00583">
    <property type="entry name" value="Acetyltransf_1"/>
    <property type="match status" value="1"/>
</dbReference>
<keyword evidence="3" id="KW-1185">Reference proteome</keyword>
<reference evidence="2 3" key="1">
    <citation type="submission" date="2018-06" db="EMBL/GenBank/DDBJ databases">
        <title>Genomic Encyclopedia of Archaeal and Bacterial Type Strains, Phase II (KMG-II): from individual species to whole genera.</title>
        <authorList>
            <person name="Goeker M."/>
        </authorList>
    </citation>
    <scope>NUCLEOTIDE SEQUENCE [LARGE SCALE GENOMIC DNA]</scope>
    <source>
        <strain evidence="2 3">DSM 27372</strain>
    </source>
</reference>
<dbReference type="OrthoDB" id="768656at2"/>